<comment type="subcellular location">
    <subcellularLocation>
        <location evidence="1">Membrane</location>
        <topology evidence="1">Multi-pass membrane protein</topology>
    </subcellularLocation>
</comment>
<protein>
    <recommendedName>
        <fullName evidence="10">Major facilitator superfamily (MFS) profile domain-containing protein</fullName>
    </recommendedName>
</protein>
<feature type="transmembrane region" description="Helical" evidence="9">
    <location>
        <begin position="288"/>
        <end position="309"/>
    </location>
</feature>
<dbReference type="GO" id="GO:0006817">
    <property type="term" value="P:phosphate ion transport"/>
    <property type="evidence" value="ECO:0007669"/>
    <property type="project" value="UniProtKB-KW"/>
</dbReference>
<dbReference type="SUPFAM" id="SSF103473">
    <property type="entry name" value="MFS general substrate transporter"/>
    <property type="match status" value="1"/>
</dbReference>
<evidence type="ECO:0000256" key="5">
    <source>
        <dbReference type="ARBA" id="ARBA00022847"/>
    </source>
</evidence>
<dbReference type="Pfam" id="PF00083">
    <property type="entry name" value="Sugar_tr"/>
    <property type="match status" value="1"/>
</dbReference>
<dbReference type="FunFam" id="1.20.1250.20:FF:000175">
    <property type="entry name" value="Inorganic phosphate transporter 1-6"/>
    <property type="match status" value="1"/>
</dbReference>
<feature type="transmembrane region" description="Helical" evidence="9">
    <location>
        <begin position="123"/>
        <end position="141"/>
    </location>
</feature>
<keyword evidence="4 9" id="KW-0812">Transmembrane</keyword>
<dbReference type="InterPro" id="IPR020846">
    <property type="entry name" value="MFS_dom"/>
</dbReference>
<evidence type="ECO:0000256" key="1">
    <source>
        <dbReference type="ARBA" id="ARBA00004141"/>
    </source>
</evidence>
<feature type="transmembrane region" description="Helical" evidence="9">
    <location>
        <begin position="367"/>
        <end position="385"/>
    </location>
</feature>
<evidence type="ECO:0000256" key="2">
    <source>
        <dbReference type="ARBA" id="ARBA00022448"/>
    </source>
</evidence>
<feature type="transmembrane region" description="Helical" evidence="9">
    <location>
        <begin position="21"/>
        <end position="43"/>
    </location>
</feature>
<dbReference type="OrthoDB" id="433512at2759"/>
<organism evidence="11 12">
    <name type="scientific">Coptis chinensis</name>
    <dbReference type="NCBI Taxonomy" id="261450"/>
    <lineage>
        <taxon>Eukaryota</taxon>
        <taxon>Viridiplantae</taxon>
        <taxon>Streptophyta</taxon>
        <taxon>Embryophyta</taxon>
        <taxon>Tracheophyta</taxon>
        <taxon>Spermatophyta</taxon>
        <taxon>Magnoliopsida</taxon>
        <taxon>Ranunculales</taxon>
        <taxon>Ranunculaceae</taxon>
        <taxon>Coptidoideae</taxon>
        <taxon>Coptis</taxon>
    </lineage>
</organism>
<dbReference type="AlphaFoldDB" id="A0A835IQA2"/>
<keyword evidence="5" id="KW-0769">Symport</keyword>
<keyword evidence="3" id="KW-0592">Phosphate transport</keyword>
<evidence type="ECO:0000256" key="9">
    <source>
        <dbReference type="SAM" id="Phobius"/>
    </source>
</evidence>
<evidence type="ECO:0000256" key="6">
    <source>
        <dbReference type="ARBA" id="ARBA00022989"/>
    </source>
</evidence>
<dbReference type="CDD" id="cd17364">
    <property type="entry name" value="MFS_PhT"/>
    <property type="match status" value="1"/>
</dbReference>
<accession>A0A835IQA2</accession>
<evidence type="ECO:0000259" key="10">
    <source>
        <dbReference type="PROSITE" id="PS50850"/>
    </source>
</evidence>
<keyword evidence="6 9" id="KW-1133">Transmembrane helix</keyword>
<dbReference type="PROSITE" id="PS50850">
    <property type="entry name" value="MFS"/>
    <property type="match status" value="1"/>
</dbReference>
<dbReference type="GO" id="GO:0015293">
    <property type="term" value="F:symporter activity"/>
    <property type="evidence" value="ECO:0007669"/>
    <property type="project" value="UniProtKB-KW"/>
</dbReference>
<dbReference type="InterPro" id="IPR036259">
    <property type="entry name" value="MFS_trans_sf"/>
</dbReference>
<dbReference type="Proteomes" id="UP000631114">
    <property type="component" value="Unassembled WGS sequence"/>
</dbReference>
<evidence type="ECO:0000256" key="4">
    <source>
        <dbReference type="ARBA" id="ARBA00022692"/>
    </source>
</evidence>
<feature type="transmembrane region" description="Helical" evidence="9">
    <location>
        <begin position="98"/>
        <end position="117"/>
    </location>
</feature>
<proteinExistence type="inferred from homology"/>
<reference evidence="11 12" key="1">
    <citation type="submission" date="2020-10" db="EMBL/GenBank/DDBJ databases">
        <title>The Coptis chinensis genome and diversification of protoberbering-type alkaloids.</title>
        <authorList>
            <person name="Wang B."/>
            <person name="Shu S."/>
            <person name="Song C."/>
            <person name="Liu Y."/>
        </authorList>
    </citation>
    <scope>NUCLEOTIDE SEQUENCE [LARGE SCALE GENOMIC DNA]</scope>
    <source>
        <strain evidence="11">HL-2020</strain>
        <tissue evidence="11">Leaf</tissue>
    </source>
</reference>
<dbReference type="PANTHER" id="PTHR24064">
    <property type="entry name" value="SOLUTE CARRIER FAMILY 22 MEMBER"/>
    <property type="match status" value="1"/>
</dbReference>
<keyword evidence="2" id="KW-0813">Transport</keyword>
<feature type="transmembrane region" description="Helical" evidence="9">
    <location>
        <begin position="469"/>
        <end position="488"/>
    </location>
</feature>
<feature type="transmembrane region" description="Helical" evidence="9">
    <location>
        <begin position="335"/>
        <end position="355"/>
    </location>
</feature>
<dbReference type="EMBL" id="JADFTS010000002">
    <property type="protein sequence ID" value="KAF9621389.1"/>
    <property type="molecule type" value="Genomic_DNA"/>
</dbReference>
<evidence type="ECO:0000256" key="3">
    <source>
        <dbReference type="ARBA" id="ARBA00022592"/>
    </source>
</evidence>
<dbReference type="GO" id="GO:0016020">
    <property type="term" value="C:membrane"/>
    <property type="evidence" value="ECO:0007669"/>
    <property type="project" value="UniProtKB-SubCell"/>
</dbReference>
<feature type="transmembrane region" description="Helical" evidence="9">
    <location>
        <begin position="63"/>
        <end position="86"/>
    </location>
</feature>
<comment type="caution">
    <text evidence="11">The sequence shown here is derived from an EMBL/GenBank/DDBJ whole genome shotgun (WGS) entry which is preliminary data.</text>
</comment>
<comment type="similarity">
    <text evidence="8">Belongs to the major facilitator superfamily. Phosphate:H(+) symporter (TC 2.A.1.9) family.</text>
</comment>
<evidence type="ECO:0000313" key="11">
    <source>
        <dbReference type="EMBL" id="KAF9621389.1"/>
    </source>
</evidence>
<gene>
    <name evidence="11" type="ORF">IFM89_020588</name>
</gene>
<feature type="transmembrane region" description="Helical" evidence="9">
    <location>
        <begin position="162"/>
        <end position="185"/>
    </location>
</feature>
<feature type="domain" description="Major facilitator superfamily (MFS) profile" evidence="10">
    <location>
        <begin position="21"/>
        <end position="493"/>
    </location>
</feature>
<dbReference type="PROSITE" id="PS00217">
    <property type="entry name" value="SUGAR_TRANSPORT_2"/>
    <property type="match status" value="1"/>
</dbReference>
<keyword evidence="7 9" id="KW-0472">Membrane</keyword>
<sequence length="527" mass="58185">MALKVLSALDTATTQYYHFKAIVIAGMGLFTDAYDLFCIPPIMKLIGRIYYDYESPNHKPGEVPPTVISISITIALLGAVIGQLVFGWLGDRIGRKRVYGLSLMLMVSSSIGCGFSICRTTPCVILSLCFFRFLLGVGIGGDYPISATIMSEFSNKKTRGSFIAAVFSMQGLGIIMSSVVTMVFCSAFKAASKASSGATPDEADLVWRLILMVGAIPAGLTYYWRMMMPETARYTALVEQNISQAVKDMEKVLAVSVDEIAEEFVDVPVPPSYGLGSKKFLMLHGRDLFACASSWFLVDVVFYSSNLFLSKIFKGDDDNAEPKNIYQETFDIAELQAIFAVCSALPGYWATVFFIDRVGRVKIQIMGFFGMAISSFAVAICYYRGNSNVWWFYVLYGFIFFFSNFGPNTTTFIVPAELFPARFRSTCHGISGAVGKIGAIIGSIGYYYLVSPDKKKNADTNHKEIGKGSSLMMLGGVCVLGMILTYLFTRETMGRSLEENENEEQTRSEPRLLRCFTNTSDRTHASI</sequence>
<dbReference type="Gene3D" id="1.20.1250.20">
    <property type="entry name" value="MFS general substrate transporter like domains"/>
    <property type="match status" value="1"/>
</dbReference>
<keyword evidence="12" id="KW-1185">Reference proteome</keyword>
<dbReference type="InterPro" id="IPR005828">
    <property type="entry name" value="MFS_sugar_transport-like"/>
</dbReference>
<evidence type="ECO:0000313" key="12">
    <source>
        <dbReference type="Proteomes" id="UP000631114"/>
    </source>
</evidence>
<evidence type="ECO:0000256" key="7">
    <source>
        <dbReference type="ARBA" id="ARBA00023136"/>
    </source>
</evidence>
<feature type="transmembrane region" description="Helical" evidence="9">
    <location>
        <begin position="426"/>
        <end position="449"/>
    </location>
</feature>
<evidence type="ECO:0000256" key="8">
    <source>
        <dbReference type="ARBA" id="ARBA00044504"/>
    </source>
</evidence>
<dbReference type="InterPro" id="IPR005829">
    <property type="entry name" value="Sugar_transporter_CS"/>
</dbReference>
<feature type="transmembrane region" description="Helical" evidence="9">
    <location>
        <begin position="205"/>
        <end position="224"/>
    </location>
</feature>
<name>A0A835IQA2_9MAGN</name>
<feature type="transmembrane region" description="Helical" evidence="9">
    <location>
        <begin position="391"/>
        <end position="414"/>
    </location>
</feature>